<reference evidence="1 2" key="1">
    <citation type="journal article" date="2019" name="Nat. Med.">
        <title>A library of human gut bacterial isolates paired with longitudinal multiomics data enables mechanistic microbiome research.</title>
        <authorList>
            <person name="Poyet M."/>
            <person name="Groussin M."/>
            <person name="Gibbons S.M."/>
            <person name="Avila-Pacheco J."/>
            <person name="Jiang X."/>
            <person name="Kearney S.M."/>
            <person name="Perrotta A.R."/>
            <person name="Berdy B."/>
            <person name="Zhao S."/>
            <person name="Lieberman T.D."/>
            <person name="Swanson P.K."/>
            <person name="Smith M."/>
            <person name="Roesemann S."/>
            <person name="Alexander J.E."/>
            <person name="Rich S.A."/>
            <person name="Livny J."/>
            <person name="Vlamakis H."/>
            <person name="Clish C."/>
            <person name="Bullock K."/>
            <person name="Deik A."/>
            <person name="Scott J."/>
            <person name="Pierce K.A."/>
            <person name="Xavier R.J."/>
            <person name="Alm E.J."/>
        </authorList>
    </citation>
    <scope>NUCLEOTIDE SEQUENCE [LARGE SCALE GENOMIC DNA]</scope>
    <source>
        <strain evidence="1 2">BIOML-A6</strain>
    </source>
</reference>
<dbReference type="EMBL" id="WCTM01000007">
    <property type="protein sequence ID" value="KAB4241589.1"/>
    <property type="molecule type" value="Genomic_DNA"/>
</dbReference>
<protein>
    <recommendedName>
        <fullName evidence="3">YubB ferredoxin-like domain-containing protein</fullName>
    </recommendedName>
</protein>
<dbReference type="RefSeq" id="WP_130081144.1">
    <property type="nucleotide sequence ID" value="NZ_RCXX01000007.1"/>
</dbReference>
<proteinExistence type="predicted"/>
<comment type="caution">
    <text evidence="1">The sequence shown here is derived from an EMBL/GenBank/DDBJ whole genome shotgun (WGS) entry which is preliminary data.</text>
</comment>
<dbReference type="AlphaFoldDB" id="A0A4Q5E7N8"/>
<evidence type="ECO:0000313" key="1">
    <source>
        <dbReference type="EMBL" id="KAB4241589.1"/>
    </source>
</evidence>
<name>A0A4Q5E7N8_BACUN</name>
<sequence length="192" mass="22325">MPNWAFTSYVVTGEKKEVCDLYEKMKSLEERDGSLVKNAFGRTWLGNLVTLLGGSWEKVFCRGWWSNLRKDCDDGALRFDTESAWAELKDVRQFLQSKYPSLNIYFQSEEPGMAIYETNDGDGEYFPERIKVDHREDGDEYFETWEEVYEHVTGITGVCVSSYGELCAATKAYNKEHPENCIYFNEFKTVEE</sequence>
<gene>
    <name evidence="1" type="ORF">GAP41_12620</name>
</gene>
<dbReference type="Proteomes" id="UP000431575">
    <property type="component" value="Unassembled WGS sequence"/>
</dbReference>
<accession>A0A4Q5E7N8</accession>
<evidence type="ECO:0008006" key="3">
    <source>
        <dbReference type="Google" id="ProtNLM"/>
    </source>
</evidence>
<evidence type="ECO:0000313" key="2">
    <source>
        <dbReference type="Proteomes" id="UP000431575"/>
    </source>
</evidence>
<organism evidence="1 2">
    <name type="scientific">Bacteroides uniformis</name>
    <dbReference type="NCBI Taxonomy" id="820"/>
    <lineage>
        <taxon>Bacteria</taxon>
        <taxon>Pseudomonadati</taxon>
        <taxon>Bacteroidota</taxon>
        <taxon>Bacteroidia</taxon>
        <taxon>Bacteroidales</taxon>
        <taxon>Bacteroidaceae</taxon>
        <taxon>Bacteroides</taxon>
    </lineage>
</organism>